<dbReference type="EMBL" id="BAABFR010000072">
    <property type="protein sequence ID" value="GAA4399617.1"/>
    <property type="molecule type" value="Genomic_DNA"/>
</dbReference>
<keyword evidence="1" id="KW-1133">Transmembrane helix</keyword>
<name>A0ABP8K2B6_9ACTN</name>
<comment type="caution">
    <text evidence="2">The sequence shown here is derived from an EMBL/GenBank/DDBJ whole genome shotgun (WGS) entry which is preliminary data.</text>
</comment>
<organism evidence="2 3">
    <name type="scientific">Tsukamurella soli</name>
    <dbReference type="NCBI Taxonomy" id="644556"/>
    <lineage>
        <taxon>Bacteria</taxon>
        <taxon>Bacillati</taxon>
        <taxon>Actinomycetota</taxon>
        <taxon>Actinomycetes</taxon>
        <taxon>Mycobacteriales</taxon>
        <taxon>Tsukamurellaceae</taxon>
        <taxon>Tsukamurella</taxon>
    </lineage>
</organism>
<keyword evidence="3" id="KW-1185">Reference proteome</keyword>
<feature type="transmembrane region" description="Helical" evidence="1">
    <location>
        <begin position="12"/>
        <end position="36"/>
    </location>
</feature>
<evidence type="ECO:0000313" key="3">
    <source>
        <dbReference type="Proteomes" id="UP001500635"/>
    </source>
</evidence>
<dbReference type="InterPro" id="IPR022704">
    <property type="entry name" value="DUF2746"/>
</dbReference>
<evidence type="ECO:0000256" key="1">
    <source>
        <dbReference type="SAM" id="Phobius"/>
    </source>
</evidence>
<gene>
    <name evidence="2" type="ORF">GCM10023147_37230</name>
</gene>
<dbReference type="Proteomes" id="UP001500635">
    <property type="component" value="Unassembled WGS sequence"/>
</dbReference>
<evidence type="ECO:0000313" key="2">
    <source>
        <dbReference type="EMBL" id="GAA4399617.1"/>
    </source>
</evidence>
<keyword evidence="1" id="KW-0472">Membrane</keyword>
<keyword evidence="1" id="KW-0812">Transmembrane</keyword>
<dbReference type="Pfam" id="PF10874">
    <property type="entry name" value="DUF2746"/>
    <property type="match status" value="1"/>
</dbReference>
<evidence type="ECO:0008006" key="4">
    <source>
        <dbReference type="Google" id="ProtNLM"/>
    </source>
</evidence>
<proteinExistence type="predicted"/>
<sequence>MPNVPSDYWGVIIVILAGLFGVVSAVVGPLVTVRVARRQTQELVQKHIGPVADQVKNTHETNMRDDIDKILSEVRMILRQLADIDHRTARIGDEVRINRDEFVDLRKDTYELSARVERVIAKHHPQEVD</sequence>
<protein>
    <recommendedName>
        <fullName evidence="4">Gas vesicle protein</fullName>
    </recommendedName>
</protein>
<dbReference type="RefSeq" id="WP_344998794.1">
    <property type="nucleotide sequence ID" value="NZ_BAABFR010000072.1"/>
</dbReference>
<accession>A0ABP8K2B6</accession>
<reference evidence="3" key="1">
    <citation type="journal article" date="2019" name="Int. J. Syst. Evol. Microbiol.">
        <title>The Global Catalogue of Microorganisms (GCM) 10K type strain sequencing project: providing services to taxonomists for standard genome sequencing and annotation.</title>
        <authorList>
            <consortium name="The Broad Institute Genomics Platform"/>
            <consortium name="The Broad Institute Genome Sequencing Center for Infectious Disease"/>
            <person name="Wu L."/>
            <person name="Ma J."/>
        </authorList>
    </citation>
    <scope>NUCLEOTIDE SEQUENCE [LARGE SCALE GENOMIC DNA]</scope>
    <source>
        <strain evidence="3">JCM 17688</strain>
    </source>
</reference>